<keyword evidence="1" id="KW-0472">Membrane</keyword>
<feature type="transmembrane region" description="Helical" evidence="1">
    <location>
        <begin position="146"/>
        <end position="167"/>
    </location>
</feature>
<keyword evidence="1" id="KW-0812">Transmembrane</keyword>
<proteinExistence type="predicted"/>
<comment type="caution">
    <text evidence="3">The sequence shown here is derived from an EMBL/GenBank/DDBJ whole genome shotgun (WGS) entry which is preliminary data.</text>
</comment>
<feature type="transmembrane region" description="Helical" evidence="1">
    <location>
        <begin position="112"/>
        <end position="134"/>
    </location>
</feature>
<feature type="transmembrane region" description="Helical" evidence="1">
    <location>
        <begin position="71"/>
        <end position="92"/>
    </location>
</feature>
<evidence type="ECO:0000313" key="4">
    <source>
        <dbReference type="Proteomes" id="UP001139447"/>
    </source>
</evidence>
<dbReference type="EMBL" id="JALGBI010000003">
    <property type="protein sequence ID" value="MCJ0765428.1"/>
    <property type="molecule type" value="Genomic_DNA"/>
</dbReference>
<name>A0A9X1W435_9BURK</name>
<dbReference type="Proteomes" id="UP001139447">
    <property type="component" value="Unassembled WGS sequence"/>
</dbReference>
<dbReference type="Gene3D" id="3.30.450.40">
    <property type="match status" value="1"/>
</dbReference>
<evidence type="ECO:0000259" key="2">
    <source>
        <dbReference type="Pfam" id="PF16963"/>
    </source>
</evidence>
<dbReference type="InterPro" id="IPR029016">
    <property type="entry name" value="GAF-like_dom_sf"/>
</dbReference>
<dbReference type="InterPro" id="IPR031583">
    <property type="entry name" value="PelD_GGDEF"/>
</dbReference>
<sequence length="500" mass="56466">MPESDFTASVNELLDVLREPEPSVRRGSFAPGRRALPRWLSPLARGFNMLRRLLMALRLLLRRALRFQPGLYGRVAETLLWPAFFVYLSWVSNTENPFYINEGFPWPWLGPWLIALRYGVGWGAAAALGLLGAWSLLAPVPEFPRLYFLGGAIMTLIAGEFGGYWSLRALRLREAAHFLSDKVERLTRRLYLVKLSHDELEYELVDQPGTLRGALRDLRIMLDEQMHDMRADSGRLPAAQTLLDFIGLHCRLESAALYELRTEPVLRLYRVASIGEISDPKPDDPMIVRAIETGRQTHLQETLLEKSHRSALIAAAPLLDGERQAFGLMVIKSMPFTALTGENLQTVAVLLESYADYLRLTRQAGDLTTLWPAAPRGLAGEFAWLARLRGEYGLESHCVVWRAQHERQQDIIEEIQQLHSRGETAWHWPTERGDANLTPCIIALVPFASPAAVRVYKHRIMHGVQRVFGDLPANQLLAFDFAISDEAMFGNLRSVVESLG</sequence>
<gene>
    <name evidence="3" type="ORF">MMF98_19630</name>
</gene>
<dbReference type="Pfam" id="PF16963">
    <property type="entry name" value="PelD_GGDEF"/>
    <property type="match status" value="1"/>
</dbReference>
<organism evidence="3 4">
    <name type="scientific">Variovorax terrae</name>
    <dbReference type="NCBI Taxonomy" id="2923278"/>
    <lineage>
        <taxon>Bacteria</taxon>
        <taxon>Pseudomonadati</taxon>
        <taxon>Pseudomonadota</taxon>
        <taxon>Betaproteobacteria</taxon>
        <taxon>Burkholderiales</taxon>
        <taxon>Comamonadaceae</taxon>
        <taxon>Variovorax</taxon>
    </lineage>
</organism>
<accession>A0A9X1W435</accession>
<keyword evidence="4" id="KW-1185">Reference proteome</keyword>
<reference evidence="3" key="1">
    <citation type="submission" date="2022-03" db="EMBL/GenBank/DDBJ databases">
        <authorList>
            <person name="Woo C.Y."/>
        </authorList>
    </citation>
    <scope>NUCLEOTIDE SEQUENCE</scope>
    <source>
        <strain evidence="3">CYS-02</strain>
    </source>
</reference>
<evidence type="ECO:0000256" key="1">
    <source>
        <dbReference type="SAM" id="Phobius"/>
    </source>
</evidence>
<dbReference type="AlphaFoldDB" id="A0A9X1W435"/>
<evidence type="ECO:0000313" key="3">
    <source>
        <dbReference type="EMBL" id="MCJ0765428.1"/>
    </source>
</evidence>
<keyword evidence="1" id="KW-1133">Transmembrane helix</keyword>
<feature type="domain" description="PelD GGDEF" evidence="2">
    <location>
        <begin position="372"/>
        <end position="477"/>
    </location>
</feature>
<protein>
    <submittedName>
        <fullName evidence="3">PelD GGDEF domain-containing protein</fullName>
    </submittedName>
</protein>
<dbReference type="RefSeq" id="WP_243308812.1">
    <property type="nucleotide sequence ID" value="NZ_JALGBI010000003.1"/>
</dbReference>